<dbReference type="InterPro" id="IPR024688">
    <property type="entry name" value="Mac_dom"/>
</dbReference>
<evidence type="ECO:0000256" key="3">
    <source>
        <dbReference type="ARBA" id="ARBA00022737"/>
    </source>
</evidence>
<dbReference type="EMBL" id="PPQW01000025">
    <property type="protein sequence ID" value="PNZ67629.1"/>
    <property type="molecule type" value="Genomic_DNA"/>
</dbReference>
<sequence>MTEWQKMIHGEWYQAAGDPALQQARHKAKDLCFEYNQTKPSHTSKRNEILARLFGDEPKDLELLAPFQVDYGSNISIGEGVFINHDCYFMDCAPITIGNHVLIGPRCGLYTAHHPLNPSKRRAGIEQARAITIHDDVWLGANVVVVPGVTIGKGAVIGAGSVVTKDVPDFSLAVGVPAQVVQSLEEDED</sequence>
<comment type="similarity">
    <text evidence="1">Belongs to the transferase hexapeptide repeat family.</text>
</comment>
<comment type="caution">
    <text evidence="7">The sequence shown here is derived from an EMBL/GenBank/DDBJ whole genome shotgun (WGS) entry which is preliminary data.</text>
</comment>
<dbReference type="FunFam" id="2.160.10.10:FF:000025">
    <property type="entry name" value="Hexapeptide-repeat containing-acetyltransferase"/>
    <property type="match status" value="1"/>
</dbReference>
<evidence type="ECO:0000256" key="4">
    <source>
        <dbReference type="ARBA" id="ARBA00023315"/>
    </source>
</evidence>
<keyword evidence="2 6" id="KW-0808">Transferase</keyword>
<dbReference type="GO" id="GO:0016407">
    <property type="term" value="F:acetyltransferase activity"/>
    <property type="evidence" value="ECO:0007669"/>
    <property type="project" value="InterPro"/>
</dbReference>
<reference evidence="7 8" key="1">
    <citation type="submission" date="2017-08" db="EMBL/GenBank/DDBJ databases">
        <title>Draft genome sequences of 64 type strains of genus Staph aureus.</title>
        <authorList>
            <person name="Cole K."/>
            <person name="Golubchik T."/>
            <person name="Russell J."/>
            <person name="Foster D."/>
            <person name="Llewelyn M."/>
            <person name="Wilson D."/>
            <person name="Crook D."/>
            <person name="Paul J."/>
        </authorList>
    </citation>
    <scope>NUCLEOTIDE SEQUENCE [LARGE SCALE GENOMIC DNA]</scope>
    <source>
        <strain evidence="7 8">NCTC 12101</strain>
    </source>
</reference>
<dbReference type="SMART" id="SM01266">
    <property type="entry name" value="Mac"/>
    <property type="match status" value="1"/>
</dbReference>
<proteinExistence type="inferred from homology"/>
<dbReference type="Pfam" id="PF00132">
    <property type="entry name" value="Hexapep"/>
    <property type="match status" value="1"/>
</dbReference>
<dbReference type="InterPro" id="IPR011004">
    <property type="entry name" value="Trimer_LpxA-like_sf"/>
</dbReference>
<dbReference type="SUPFAM" id="SSF51161">
    <property type="entry name" value="Trimeric LpxA-like enzymes"/>
    <property type="match status" value="1"/>
</dbReference>
<gene>
    <name evidence="7" type="ORF">CD158_05525</name>
    <name evidence="6" type="ORF">QYH67_10885</name>
</gene>
<dbReference type="InterPro" id="IPR018357">
    <property type="entry name" value="Hexapep_transf_CS"/>
</dbReference>
<feature type="domain" description="Maltose/galactoside acetyltransferase" evidence="5">
    <location>
        <begin position="4"/>
        <end position="59"/>
    </location>
</feature>
<protein>
    <submittedName>
        <fullName evidence="7">Sugar O-acetyltransferase</fullName>
        <ecNumber evidence="6">2.3.1.-</ecNumber>
    </submittedName>
</protein>
<dbReference type="PANTHER" id="PTHR23416:SF23">
    <property type="entry name" value="ACETYLTRANSFERASE C18B11.09C-RELATED"/>
    <property type="match status" value="1"/>
</dbReference>
<evidence type="ECO:0000256" key="2">
    <source>
        <dbReference type="ARBA" id="ARBA00022679"/>
    </source>
</evidence>
<dbReference type="GO" id="GO:0008374">
    <property type="term" value="F:O-acyltransferase activity"/>
    <property type="evidence" value="ECO:0007669"/>
    <property type="project" value="TreeGrafter"/>
</dbReference>
<evidence type="ECO:0000256" key="1">
    <source>
        <dbReference type="ARBA" id="ARBA00007274"/>
    </source>
</evidence>
<dbReference type="InterPro" id="IPR001451">
    <property type="entry name" value="Hexapep"/>
</dbReference>
<dbReference type="CDD" id="cd03357">
    <property type="entry name" value="LbH_MAT_GAT"/>
    <property type="match status" value="1"/>
</dbReference>
<evidence type="ECO:0000313" key="6">
    <source>
        <dbReference type="EMBL" id="MDN4534054.1"/>
    </source>
</evidence>
<name>A0AAP8PP04_9STAP</name>
<dbReference type="PANTHER" id="PTHR23416">
    <property type="entry name" value="SIALIC ACID SYNTHASE-RELATED"/>
    <property type="match status" value="1"/>
</dbReference>
<dbReference type="EMBL" id="JAUHQC010000014">
    <property type="protein sequence ID" value="MDN4534054.1"/>
    <property type="molecule type" value="Genomic_DNA"/>
</dbReference>
<evidence type="ECO:0000313" key="8">
    <source>
        <dbReference type="Proteomes" id="UP000242470"/>
    </source>
</evidence>
<dbReference type="GO" id="GO:0005829">
    <property type="term" value="C:cytosol"/>
    <property type="evidence" value="ECO:0007669"/>
    <property type="project" value="TreeGrafter"/>
</dbReference>
<dbReference type="EC" id="2.3.1.-" evidence="6"/>
<dbReference type="InterPro" id="IPR051159">
    <property type="entry name" value="Hexapeptide_acetyltransf"/>
</dbReference>
<dbReference type="AlphaFoldDB" id="A0AAP8PP04"/>
<evidence type="ECO:0000259" key="5">
    <source>
        <dbReference type="SMART" id="SM01266"/>
    </source>
</evidence>
<dbReference type="Proteomes" id="UP001171687">
    <property type="component" value="Unassembled WGS sequence"/>
</dbReference>
<dbReference type="PROSITE" id="PS00101">
    <property type="entry name" value="HEXAPEP_TRANSFERASES"/>
    <property type="match status" value="1"/>
</dbReference>
<dbReference type="Gene3D" id="2.160.10.10">
    <property type="entry name" value="Hexapeptide repeat proteins"/>
    <property type="match status" value="1"/>
</dbReference>
<keyword evidence="3" id="KW-0677">Repeat</keyword>
<dbReference type="Proteomes" id="UP000242470">
    <property type="component" value="Unassembled WGS sequence"/>
</dbReference>
<dbReference type="RefSeq" id="WP_059107978.1">
    <property type="nucleotide sequence ID" value="NZ_AP024589.1"/>
</dbReference>
<accession>A0AAP8PP04</accession>
<dbReference type="Pfam" id="PF12464">
    <property type="entry name" value="Mac"/>
    <property type="match status" value="1"/>
</dbReference>
<dbReference type="GeneID" id="64982989"/>
<organism evidence="7 8">
    <name type="scientific">Staphylococcus auricularis</name>
    <dbReference type="NCBI Taxonomy" id="29379"/>
    <lineage>
        <taxon>Bacteria</taxon>
        <taxon>Bacillati</taxon>
        <taxon>Bacillota</taxon>
        <taxon>Bacilli</taxon>
        <taxon>Bacillales</taxon>
        <taxon>Staphylococcaceae</taxon>
        <taxon>Staphylococcus</taxon>
    </lineage>
</organism>
<reference evidence="6" key="2">
    <citation type="submission" date="2023-07" db="EMBL/GenBank/DDBJ databases">
        <title>Evaluation of the beneficial properties of pineapple isolates.</title>
        <authorList>
            <person name="Adefiranye O."/>
        </authorList>
    </citation>
    <scope>NUCLEOTIDE SEQUENCE</scope>
    <source>
        <strain evidence="6">PAPLE_T1</strain>
    </source>
</reference>
<evidence type="ECO:0000313" key="7">
    <source>
        <dbReference type="EMBL" id="PNZ67629.1"/>
    </source>
</evidence>
<keyword evidence="4 6" id="KW-0012">Acyltransferase</keyword>